<organism evidence="2 3">
    <name type="scientific">Panaeolus cyanescens</name>
    <dbReference type="NCBI Taxonomy" id="181874"/>
    <lineage>
        <taxon>Eukaryota</taxon>
        <taxon>Fungi</taxon>
        <taxon>Dikarya</taxon>
        <taxon>Basidiomycota</taxon>
        <taxon>Agaricomycotina</taxon>
        <taxon>Agaricomycetes</taxon>
        <taxon>Agaricomycetidae</taxon>
        <taxon>Agaricales</taxon>
        <taxon>Agaricineae</taxon>
        <taxon>Galeropsidaceae</taxon>
        <taxon>Panaeolus</taxon>
    </lineage>
</organism>
<evidence type="ECO:0000313" key="2">
    <source>
        <dbReference type="EMBL" id="PPQ84381.1"/>
    </source>
</evidence>
<evidence type="ECO:0000256" key="1">
    <source>
        <dbReference type="SAM" id="MobiDB-lite"/>
    </source>
</evidence>
<sequence>MANISNSPFEPLDLTLFDAWQLISFRKILNIGDAVRVQHLLDMAGHLLLARHDPSSVSEAVAGRAKIIFALTDRLHLLFPAVPPSPILHSIELVYLTHSAKSIGQFRLEMTESSLQVFRWLGVNESLASRRSPSHFPAFYWVTDFNFLKLGSLWSGNLLQDLAHSICVELSHDLESLANRVHPADLKFIRTGLIKFRDDLRERQFMLSSIVDEVLSVISSRLASIQPPSAASTNSTPTVPNVDTSTERPIPRMPPTWSDLLQTAPAVSQTTSSSNQTTPHVRRTNRALDRARARLEGRQSLGSNVA</sequence>
<feature type="region of interest" description="Disordered" evidence="1">
    <location>
        <begin position="226"/>
        <end position="287"/>
    </location>
</feature>
<reference evidence="2 3" key="1">
    <citation type="journal article" date="2018" name="Evol. Lett.">
        <title>Horizontal gene cluster transfer increased hallucinogenic mushroom diversity.</title>
        <authorList>
            <person name="Reynolds H.T."/>
            <person name="Vijayakumar V."/>
            <person name="Gluck-Thaler E."/>
            <person name="Korotkin H.B."/>
            <person name="Matheny P.B."/>
            <person name="Slot J.C."/>
        </authorList>
    </citation>
    <scope>NUCLEOTIDE SEQUENCE [LARGE SCALE GENOMIC DNA]</scope>
    <source>
        <strain evidence="2 3">2629</strain>
    </source>
</reference>
<evidence type="ECO:0000313" key="3">
    <source>
        <dbReference type="Proteomes" id="UP000284842"/>
    </source>
</evidence>
<keyword evidence="3" id="KW-1185">Reference proteome</keyword>
<protein>
    <submittedName>
        <fullName evidence="2">Uncharacterized protein</fullName>
    </submittedName>
</protein>
<dbReference type="InParanoid" id="A0A409X0X1"/>
<dbReference type="Proteomes" id="UP000284842">
    <property type="component" value="Unassembled WGS sequence"/>
</dbReference>
<proteinExistence type="predicted"/>
<dbReference type="OrthoDB" id="3093191at2759"/>
<accession>A0A409X0X1</accession>
<dbReference type="EMBL" id="NHTK01004889">
    <property type="protein sequence ID" value="PPQ84381.1"/>
    <property type="molecule type" value="Genomic_DNA"/>
</dbReference>
<feature type="compositionally biased region" description="Polar residues" evidence="1">
    <location>
        <begin position="226"/>
        <end position="244"/>
    </location>
</feature>
<name>A0A409X0X1_9AGAR</name>
<feature type="compositionally biased region" description="Low complexity" evidence="1">
    <location>
        <begin position="268"/>
        <end position="278"/>
    </location>
</feature>
<dbReference type="AlphaFoldDB" id="A0A409X0X1"/>
<comment type="caution">
    <text evidence="2">The sequence shown here is derived from an EMBL/GenBank/DDBJ whole genome shotgun (WGS) entry which is preliminary data.</text>
</comment>
<gene>
    <name evidence="2" type="ORF">CVT24_009443</name>
</gene>